<accession>A0ABV9GMY2</accession>
<dbReference type="Pfam" id="PF01263">
    <property type="entry name" value="Aldose_epim"/>
    <property type="match status" value="1"/>
</dbReference>
<dbReference type="Proteomes" id="UP001596022">
    <property type="component" value="Unassembled WGS sequence"/>
</dbReference>
<evidence type="ECO:0000313" key="9">
    <source>
        <dbReference type="EMBL" id="MFC4619337.1"/>
    </source>
</evidence>
<evidence type="ECO:0000256" key="5">
    <source>
        <dbReference type="ARBA" id="ARBA00014165"/>
    </source>
</evidence>
<dbReference type="GO" id="GO:0016853">
    <property type="term" value="F:isomerase activity"/>
    <property type="evidence" value="ECO:0007669"/>
    <property type="project" value="UniProtKB-KW"/>
</dbReference>
<dbReference type="InterPro" id="IPR014718">
    <property type="entry name" value="GH-type_carb-bd"/>
</dbReference>
<keyword evidence="10" id="KW-1185">Reference proteome</keyword>
<dbReference type="NCBIfam" id="NF008277">
    <property type="entry name" value="PRK11055.1"/>
    <property type="match status" value="1"/>
</dbReference>
<organism evidence="9 10">
    <name type="scientific">Camelliibacillus cellulosilyticus</name>
    <dbReference type="NCBI Taxonomy" id="2174486"/>
    <lineage>
        <taxon>Bacteria</taxon>
        <taxon>Bacillati</taxon>
        <taxon>Bacillota</taxon>
        <taxon>Bacilli</taxon>
        <taxon>Bacillales</taxon>
        <taxon>Sporolactobacillaceae</taxon>
        <taxon>Camelliibacillus</taxon>
    </lineage>
</organism>
<evidence type="ECO:0000256" key="2">
    <source>
        <dbReference type="ARBA" id="ARBA00005028"/>
    </source>
</evidence>
<evidence type="ECO:0000256" key="8">
    <source>
        <dbReference type="PIRNR" id="PIRNR005096"/>
    </source>
</evidence>
<evidence type="ECO:0000256" key="3">
    <source>
        <dbReference type="ARBA" id="ARBA00006206"/>
    </source>
</evidence>
<dbReference type="PANTHER" id="PTHR10091:SF0">
    <property type="entry name" value="GALACTOSE MUTAROTASE"/>
    <property type="match status" value="1"/>
</dbReference>
<comment type="similarity">
    <text evidence="3 8">Belongs to the aldose epimerase family.</text>
</comment>
<dbReference type="PANTHER" id="PTHR10091">
    <property type="entry name" value="ALDOSE-1-EPIMERASE"/>
    <property type="match status" value="1"/>
</dbReference>
<evidence type="ECO:0000256" key="6">
    <source>
        <dbReference type="ARBA" id="ARBA00023235"/>
    </source>
</evidence>
<dbReference type="RefSeq" id="WP_376846432.1">
    <property type="nucleotide sequence ID" value="NZ_JBHSFW010000007.1"/>
</dbReference>
<sequence>MEVYAEPFGSLNGQTVNKYTLKNDHGLEISCLDFGCIITAIKAPDAEGTFENIVLGFDTLDDYLEHSPYFGAIIGRVAGRITGGSFTLNGKTYELAKNENGHHLHGGHRGFSHVLWRAEPIKKENEVGVIFTYNSPDGEEGYPGNLELSVTYLLNNRNELSIAYRGKSDARTLLNMTNHSYFNLSGELKRDILNHQLTIPSDHFLELNDELVPTGQCLNVENTPFDFRTGRKIADGTSSSHPQIALAGGGYDHPFLLQDRQVNLIDAESGRKLEIETDEPCVVLYTSNQLNGNFMVRNAKARKYLGVCLETQKPPDAIHHNDFPSVILEKGDVYQTKTTYRFTVTQ</sequence>
<evidence type="ECO:0000256" key="4">
    <source>
        <dbReference type="ARBA" id="ARBA00013185"/>
    </source>
</evidence>
<dbReference type="InterPro" id="IPR047215">
    <property type="entry name" value="Galactose_mutarotase-like"/>
</dbReference>
<dbReference type="EMBL" id="JBHSFW010000007">
    <property type="protein sequence ID" value="MFC4619337.1"/>
    <property type="molecule type" value="Genomic_DNA"/>
</dbReference>
<dbReference type="InterPro" id="IPR008183">
    <property type="entry name" value="Aldose_1/G6P_1-epimerase"/>
</dbReference>
<name>A0ABV9GMY2_9BACL</name>
<comment type="pathway">
    <text evidence="2 8">Carbohydrate metabolism; hexose metabolism.</text>
</comment>
<keyword evidence="7 8" id="KW-0119">Carbohydrate metabolism</keyword>
<dbReference type="PROSITE" id="PS00545">
    <property type="entry name" value="ALDOSE_1_EPIMERASE"/>
    <property type="match status" value="1"/>
</dbReference>
<protein>
    <recommendedName>
        <fullName evidence="5 8">Aldose 1-epimerase</fullName>
        <ecNumber evidence="4 8">5.1.3.3</ecNumber>
    </recommendedName>
</protein>
<keyword evidence="6 8" id="KW-0413">Isomerase</keyword>
<evidence type="ECO:0000313" key="10">
    <source>
        <dbReference type="Proteomes" id="UP001596022"/>
    </source>
</evidence>
<comment type="catalytic activity">
    <reaction evidence="1 8">
        <text>alpha-D-glucose = beta-D-glucose</text>
        <dbReference type="Rhea" id="RHEA:10264"/>
        <dbReference type="ChEBI" id="CHEBI:15903"/>
        <dbReference type="ChEBI" id="CHEBI:17925"/>
        <dbReference type="EC" id="5.1.3.3"/>
    </reaction>
</comment>
<comment type="caution">
    <text evidence="9">The sequence shown here is derived from an EMBL/GenBank/DDBJ whole genome shotgun (WGS) entry which is preliminary data.</text>
</comment>
<dbReference type="InterPro" id="IPR011013">
    <property type="entry name" value="Gal_mutarotase_sf_dom"/>
</dbReference>
<reference evidence="10" key="1">
    <citation type="journal article" date="2019" name="Int. J. Syst. Evol. Microbiol.">
        <title>The Global Catalogue of Microorganisms (GCM) 10K type strain sequencing project: providing services to taxonomists for standard genome sequencing and annotation.</title>
        <authorList>
            <consortium name="The Broad Institute Genomics Platform"/>
            <consortium name="The Broad Institute Genome Sequencing Center for Infectious Disease"/>
            <person name="Wu L."/>
            <person name="Ma J."/>
        </authorList>
    </citation>
    <scope>NUCLEOTIDE SEQUENCE [LARGE SCALE GENOMIC DNA]</scope>
    <source>
        <strain evidence="10">CGMCC 1.16306</strain>
    </source>
</reference>
<evidence type="ECO:0000256" key="7">
    <source>
        <dbReference type="ARBA" id="ARBA00023277"/>
    </source>
</evidence>
<dbReference type="PIRSF" id="PIRSF005096">
    <property type="entry name" value="GALM"/>
    <property type="match status" value="1"/>
</dbReference>
<dbReference type="InterPro" id="IPR018052">
    <property type="entry name" value="Ald1_epimerase_CS"/>
</dbReference>
<proteinExistence type="inferred from homology"/>
<dbReference type="CDD" id="cd09019">
    <property type="entry name" value="galactose_mutarotase_like"/>
    <property type="match status" value="1"/>
</dbReference>
<dbReference type="InterPro" id="IPR015443">
    <property type="entry name" value="Aldose_1-epimerase"/>
</dbReference>
<evidence type="ECO:0000256" key="1">
    <source>
        <dbReference type="ARBA" id="ARBA00001614"/>
    </source>
</evidence>
<dbReference type="Gene3D" id="2.70.98.10">
    <property type="match status" value="1"/>
</dbReference>
<gene>
    <name evidence="9" type="ORF">ACFO4N_11495</name>
</gene>
<dbReference type="SUPFAM" id="SSF74650">
    <property type="entry name" value="Galactose mutarotase-like"/>
    <property type="match status" value="1"/>
</dbReference>
<dbReference type="EC" id="5.1.3.3" evidence="4 8"/>